<accession>A0A8D8BSC3</accession>
<dbReference type="AlphaFoldDB" id="A0A8D8BSC3"/>
<sequence>MNSDVVLILFSYFKSSFSHTFTAVQRNLLLVHLITKLLRSNHSISFPPQTASKSPKTLLTCCMLQGVSNRSVHLFHSSPLPFTLQRRTLCYACINEQPGYLFRFSLLPFQLHSPKFSFIAYATSSTQPLDSSARGVLQLPEFIASDPSSTPSMNPSEGTC</sequence>
<proteinExistence type="predicted"/>
<organism evidence="1">
    <name type="scientific">Culex pipiens</name>
    <name type="common">House mosquito</name>
    <dbReference type="NCBI Taxonomy" id="7175"/>
    <lineage>
        <taxon>Eukaryota</taxon>
        <taxon>Metazoa</taxon>
        <taxon>Ecdysozoa</taxon>
        <taxon>Arthropoda</taxon>
        <taxon>Hexapoda</taxon>
        <taxon>Insecta</taxon>
        <taxon>Pterygota</taxon>
        <taxon>Neoptera</taxon>
        <taxon>Endopterygota</taxon>
        <taxon>Diptera</taxon>
        <taxon>Nematocera</taxon>
        <taxon>Culicoidea</taxon>
        <taxon>Culicidae</taxon>
        <taxon>Culicinae</taxon>
        <taxon>Culicini</taxon>
        <taxon>Culex</taxon>
        <taxon>Culex</taxon>
    </lineage>
</organism>
<evidence type="ECO:0000313" key="1">
    <source>
        <dbReference type="EMBL" id="CAG6479344.1"/>
    </source>
</evidence>
<protein>
    <submittedName>
        <fullName evidence="1">(northern house mosquito) hypothetical protein</fullName>
    </submittedName>
</protein>
<name>A0A8D8BSC3_CULPI</name>
<reference evidence="1" key="1">
    <citation type="submission" date="2021-05" db="EMBL/GenBank/DDBJ databases">
        <authorList>
            <person name="Alioto T."/>
            <person name="Alioto T."/>
            <person name="Gomez Garrido J."/>
        </authorList>
    </citation>
    <scope>NUCLEOTIDE SEQUENCE</scope>
</reference>
<dbReference type="EMBL" id="HBUE01084962">
    <property type="protein sequence ID" value="CAG6479344.1"/>
    <property type="molecule type" value="Transcribed_RNA"/>
</dbReference>